<dbReference type="InterPro" id="IPR012292">
    <property type="entry name" value="Globin/Proto"/>
</dbReference>
<dbReference type="GO" id="GO:0020037">
    <property type="term" value="F:heme binding"/>
    <property type="evidence" value="ECO:0007669"/>
    <property type="project" value="InterPro"/>
</dbReference>
<proteinExistence type="predicted"/>
<evidence type="ECO:0000313" key="1">
    <source>
        <dbReference type="EMBL" id="GLK85866.1"/>
    </source>
</evidence>
<reference evidence="1" key="1">
    <citation type="journal article" date="2014" name="Int. J. Syst. Evol. Microbiol.">
        <title>Complete genome sequence of Corynebacterium casei LMG S-19264T (=DSM 44701T), isolated from a smear-ripened cheese.</title>
        <authorList>
            <consortium name="US DOE Joint Genome Institute (JGI-PGF)"/>
            <person name="Walter F."/>
            <person name="Albersmeier A."/>
            <person name="Kalinowski J."/>
            <person name="Ruckert C."/>
        </authorList>
    </citation>
    <scope>NUCLEOTIDE SEQUENCE</scope>
    <source>
        <strain evidence="1">VKM B-2789</strain>
    </source>
</reference>
<protein>
    <recommendedName>
        <fullName evidence="3">Preprotein translocase subunit TatC</fullName>
    </recommendedName>
</protein>
<dbReference type="InterPro" id="IPR009050">
    <property type="entry name" value="Globin-like_sf"/>
</dbReference>
<dbReference type="AlphaFoldDB" id="A0A9W6K0B7"/>
<dbReference type="CDD" id="cd08916">
    <property type="entry name" value="TrHb3_P"/>
    <property type="match status" value="1"/>
</dbReference>
<reference evidence="1" key="2">
    <citation type="submission" date="2023-01" db="EMBL/GenBank/DDBJ databases">
        <authorList>
            <person name="Sun Q."/>
            <person name="Evtushenko L."/>
        </authorList>
    </citation>
    <scope>NUCLEOTIDE SEQUENCE</scope>
    <source>
        <strain evidence="1">VKM B-2789</strain>
    </source>
</reference>
<accession>A0A9W6K0B7</accession>
<dbReference type="EMBL" id="BSFM01000017">
    <property type="protein sequence ID" value="GLK85866.1"/>
    <property type="molecule type" value="Genomic_DNA"/>
</dbReference>
<keyword evidence="2" id="KW-1185">Reference proteome</keyword>
<comment type="caution">
    <text evidence="1">The sequence shown here is derived from an EMBL/GenBank/DDBJ whole genome shotgun (WGS) entry which is preliminary data.</text>
</comment>
<evidence type="ECO:0000313" key="2">
    <source>
        <dbReference type="Proteomes" id="UP001143330"/>
    </source>
</evidence>
<sequence>MAVLRLDEPGLKALVEAFYARVRADAELGPVFADAVSDWPAHLETLAAFWSSVMLTSGRYKGRPVPAHFKHRHRISPALFGRWLALWGQTADELMEPAVAQALKLRALRIAHSLQSVLFAPQGAGGPSLPLPAAN</sequence>
<name>A0A9W6K0B7_9HYPH</name>
<dbReference type="Proteomes" id="UP001143330">
    <property type="component" value="Unassembled WGS sequence"/>
</dbReference>
<dbReference type="Gene3D" id="1.10.490.10">
    <property type="entry name" value="Globins"/>
    <property type="match status" value="1"/>
</dbReference>
<gene>
    <name evidence="1" type="ORF">GCM10017653_39360</name>
</gene>
<dbReference type="GO" id="GO:0019825">
    <property type="term" value="F:oxygen binding"/>
    <property type="evidence" value="ECO:0007669"/>
    <property type="project" value="InterPro"/>
</dbReference>
<evidence type="ECO:0008006" key="3">
    <source>
        <dbReference type="Google" id="ProtNLM"/>
    </source>
</evidence>
<organism evidence="1 2">
    <name type="scientific">Ancylobacter defluvii</name>
    <dbReference type="NCBI Taxonomy" id="1282440"/>
    <lineage>
        <taxon>Bacteria</taxon>
        <taxon>Pseudomonadati</taxon>
        <taxon>Pseudomonadota</taxon>
        <taxon>Alphaproteobacteria</taxon>
        <taxon>Hyphomicrobiales</taxon>
        <taxon>Xanthobacteraceae</taxon>
        <taxon>Ancylobacter</taxon>
    </lineage>
</organism>
<dbReference type="RefSeq" id="WP_213359689.1">
    <property type="nucleotide sequence ID" value="NZ_BSFM01000017.1"/>
</dbReference>
<dbReference type="SUPFAM" id="SSF46458">
    <property type="entry name" value="Globin-like"/>
    <property type="match status" value="1"/>
</dbReference>